<dbReference type="InterPro" id="IPR021109">
    <property type="entry name" value="Peptidase_aspartic_dom_sf"/>
</dbReference>
<keyword evidence="4" id="KW-1015">Disulfide bond</keyword>
<dbReference type="AlphaFoldDB" id="A0AAD6X644"/>
<dbReference type="PROSITE" id="PS51767">
    <property type="entry name" value="PEPTIDASE_A1"/>
    <property type="match status" value="1"/>
</dbReference>
<feature type="active site" evidence="3">
    <location>
        <position position="155"/>
    </location>
</feature>
<dbReference type="InterPro" id="IPR001461">
    <property type="entry name" value="Aspartic_peptidase_A1"/>
</dbReference>
<dbReference type="InterPro" id="IPR001969">
    <property type="entry name" value="Aspartic_peptidase_AS"/>
</dbReference>
<dbReference type="InterPro" id="IPR034164">
    <property type="entry name" value="Pepsin-like_dom"/>
</dbReference>
<dbReference type="PROSITE" id="PS00141">
    <property type="entry name" value="ASP_PROTEASE"/>
    <property type="match status" value="1"/>
</dbReference>
<dbReference type="PRINTS" id="PR00792">
    <property type="entry name" value="PEPSIN"/>
</dbReference>
<evidence type="ECO:0000256" key="3">
    <source>
        <dbReference type="PIRSR" id="PIRSR601461-1"/>
    </source>
</evidence>
<organism evidence="8 9">
    <name type="scientific">Mycena alexandri</name>
    <dbReference type="NCBI Taxonomy" id="1745969"/>
    <lineage>
        <taxon>Eukaryota</taxon>
        <taxon>Fungi</taxon>
        <taxon>Dikarya</taxon>
        <taxon>Basidiomycota</taxon>
        <taxon>Agaricomycotina</taxon>
        <taxon>Agaricomycetes</taxon>
        <taxon>Agaricomycetidae</taxon>
        <taxon>Agaricales</taxon>
        <taxon>Marasmiineae</taxon>
        <taxon>Mycenaceae</taxon>
        <taxon>Mycena</taxon>
    </lineage>
</organism>
<dbReference type="Gene3D" id="2.40.70.10">
    <property type="entry name" value="Acid Proteases"/>
    <property type="match status" value="2"/>
</dbReference>
<dbReference type="Pfam" id="PF00026">
    <property type="entry name" value="Asp"/>
    <property type="match status" value="1"/>
</dbReference>
<reference evidence="8" key="1">
    <citation type="submission" date="2023-03" db="EMBL/GenBank/DDBJ databases">
        <title>Massive genome expansion in bonnet fungi (Mycena s.s.) driven by repeated elements and novel gene families across ecological guilds.</title>
        <authorList>
            <consortium name="Lawrence Berkeley National Laboratory"/>
            <person name="Harder C.B."/>
            <person name="Miyauchi S."/>
            <person name="Viragh M."/>
            <person name="Kuo A."/>
            <person name="Thoen E."/>
            <person name="Andreopoulos B."/>
            <person name="Lu D."/>
            <person name="Skrede I."/>
            <person name="Drula E."/>
            <person name="Henrissat B."/>
            <person name="Morin E."/>
            <person name="Kohler A."/>
            <person name="Barry K."/>
            <person name="LaButti K."/>
            <person name="Morin E."/>
            <person name="Salamov A."/>
            <person name="Lipzen A."/>
            <person name="Mereny Z."/>
            <person name="Hegedus B."/>
            <person name="Baldrian P."/>
            <person name="Stursova M."/>
            <person name="Weitz H."/>
            <person name="Taylor A."/>
            <person name="Grigoriev I.V."/>
            <person name="Nagy L.G."/>
            <person name="Martin F."/>
            <person name="Kauserud H."/>
        </authorList>
    </citation>
    <scope>NUCLEOTIDE SEQUENCE</scope>
    <source>
        <strain evidence="8">CBHHK200</strain>
    </source>
</reference>
<feature type="domain" description="Peptidase A1" evidence="7">
    <location>
        <begin position="137"/>
        <end position="446"/>
    </location>
</feature>
<evidence type="ECO:0000256" key="2">
    <source>
        <dbReference type="ARBA" id="ARBA00022750"/>
    </source>
</evidence>
<evidence type="ECO:0000313" key="9">
    <source>
        <dbReference type="Proteomes" id="UP001218188"/>
    </source>
</evidence>
<protein>
    <submittedName>
        <fullName evidence="8">Acid protease</fullName>
    </submittedName>
</protein>
<dbReference type="Proteomes" id="UP001218188">
    <property type="component" value="Unassembled WGS sequence"/>
</dbReference>
<evidence type="ECO:0000259" key="7">
    <source>
        <dbReference type="PROSITE" id="PS51767"/>
    </source>
</evidence>
<dbReference type="CDD" id="cd05471">
    <property type="entry name" value="pepsin_like"/>
    <property type="match status" value="1"/>
</dbReference>
<feature type="active site" evidence="3">
    <location>
        <position position="335"/>
    </location>
</feature>
<gene>
    <name evidence="8" type="ORF">C8F04DRAFT_255653</name>
</gene>
<dbReference type="GO" id="GO:0004190">
    <property type="term" value="F:aspartic-type endopeptidase activity"/>
    <property type="evidence" value="ECO:0007669"/>
    <property type="project" value="UniProtKB-KW"/>
</dbReference>
<keyword evidence="9" id="KW-1185">Reference proteome</keyword>
<keyword evidence="5 8" id="KW-0645">Protease</keyword>
<keyword evidence="2 5" id="KW-0064">Aspartyl protease</keyword>
<dbReference type="EMBL" id="JARJCM010000022">
    <property type="protein sequence ID" value="KAJ7040403.1"/>
    <property type="molecule type" value="Genomic_DNA"/>
</dbReference>
<dbReference type="GO" id="GO:0006508">
    <property type="term" value="P:proteolysis"/>
    <property type="evidence" value="ECO:0007669"/>
    <property type="project" value="UniProtKB-KW"/>
</dbReference>
<name>A0AAD6X644_9AGAR</name>
<keyword evidence="6" id="KW-0732">Signal</keyword>
<dbReference type="InterPro" id="IPR033121">
    <property type="entry name" value="PEPTIDASE_A1"/>
</dbReference>
<sequence length="450" mass="47274">MPKLNRSYPLIFFFIVAVSATVRPHSGIPTPQLKSTPIPRGATTGGISIPLRRRAVFTNSAGVFDKTKALAATVATQNKHRQNLINLEKNKGRAAFNAGAVIKPVATIPTDILDELIKLKLKRQAEPLTDENQDVEWAGPISIGTPPQNFIIDFDTGSSDLWVPSAACTSSVCSTKSKFSANSSSTSALQTGTFQIEYGDGSQVTGPIYTDTVNVAGVGAAKQTFSAVTTLSPSFEGDPADGILGMAFPSISNLRQNPFFTSAHAEGTVPTNAFAFFLSQNNSELYLGGTNPALFVNGTLEFHAINPKSGFWQIPGASAKVDSTVAVTNFETIVDTGTTLIYGPPDAVKTLYAAIPGSAVFDATNGLYSFPCDSVPNVAFNWGGLDRSITADNFNLGLTAVGSSACVGALVGLDLGLGTGIWLLGDSFMKNVYTVFDFNKTAVGFAGIAV</sequence>
<comment type="similarity">
    <text evidence="1 5">Belongs to the peptidase A1 family.</text>
</comment>
<feature type="signal peptide" evidence="6">
    <location>
        <begin position="1"/>
        <end position="27"/>
    </location>
</feature>
<comment type="caution">
    <text evidence="8">The sequence shown here is derived from an EMBL/GenBank/DDBJ whole genome shotgun (WGS) entry which is preliminary data.</text>
</comment>
<dbReference type="PANTHER" id="PTHR47966">
    <property type="entry name" value="BETA-SITE APP-CLEAVING ENZYME, ISOFORM A-RELATED"/>
    <property type="match status" value="1"/>
</dbReference>
<dbReference type="SUPFAM" id="SSF50630">
    <property type="entry name" value="Acid proteases"/>
    <property type="match status" value="1"/>
</dbReference>
<dbReference type="PANTHER" id="PTHR47966:SF51">
    <property type="entry name" value="BETA-SITE APP-CLEAVING ENZYME, ISOFORM A-RELATED"/>
    <property type="match status" value="1"/>
</dbReference>
<evidence type="ECO:0000256" key="4">
    <source>
        <dbReference type="PIRSR" id="PIRSR601461-2"/>
    </source>
</evidence>
<accession>A0AAD6X644</accession>
<feature type="disulfide bond" evidence="4">
    <location>
        <begin position="168"/>
        <end position="173"/>
    </location>
</feature>
<dbReference type="FunFam" id="2.40.70.10:FF:000008">
    <property type="entry name" value="Cathepsin D"/>
    <property type="match status" value="1"/>
</dbReference>
<keyword evidence="5" id="KW-0378">Hydrolase</keyword>
<proteinExistence type="inferred from homology"/>
<evidence type="ECO:0000256" key="1">
    <source>
        <dbReference type="ARBA" id="ARBA00007447"/>
    </source>
</evidence>
<evidence type="ECO:0000313" key="8">
    <source>
        <dbReference type="EMBL" id="KAJ7040403.1"/>
    </source>
</evidence>
<feature type="chain" id="PRO_5042112987" evidence="6">
    <location>
        <begin position="28"/>
        <end position="450"/>
    </location>
</feature>
<evidence type="ECO:0000256" key="5">
    <source>
        <dbReference type="RuleBase" id="RU000454"/>
    </source>
</evidence>
<evidence type="ECO:0000256" key="6">
    <source>
        <dbReference type="SAM" id="SignalP"/>
    </source>
</evidence>